<dbReference type="PANTHER" id="PTHR45831">
    <property type="entry name" value="LD24721P"/>
    <property type="match status" value="1"/>
</dbReference>
<proteinExistence type="predicted"/>
<keyword evidence="1" id="KW-0677">Repeat</keyword>
<protein>
    <submittedName>
        <fullName evidence="3">Uncharacterized protein</fullName>
    </submittedName>
</protein>
<gene>
    <name evidence="3" type="ORF">OH76DRAFT_609386</name>
</gene>
<dbReference type="GO" id="GO:0060090">
    <property type="term" value="F:molecular adaptor activity"/>
    <property type="evidence" value="ECO:0007669"/>
    <property type="project" value="TreeGrafter"/>
</dbReference>
<dbReference type="GO" id="GO:0016020">
    <property type="term" value="C:membrane"/>
    <property type="evidence" value="ECO:0007669"/>
    <property type="project" value="TreeGrafter"/>
</dbReference>
<keyword evidence="4" id="KW-1185">Reference proteome</keyword>
<dbReference type="GO" id="GO:0072380">
    <property type="term" value="C:TRC complex"/>
    <property type="evidence" value="ECO:0007669"/>
    <property type="project" value="TreeGrafter"/>
</dbReference>
<evidence type="ECO:0000256" key="2">
    <source>
        <dbReference type="ARBA" id="ARBA00022803"/>
    </source>
</evidence>
<evidence type="ECO:0000256" key="1">
    <source>
        <dbReference type="ARBA" id="ARBA00022737"/>
    </source>
</evidence>
<dbReference type="InterPro" id="IPR047150">
    <property type="entry name" value="SGT"/>
</dbReference>
<dbReference type="STRING" id="139420.A0A371DUT7"/>
<dbReference type="InterPro" id="IPR011990">
    <property type="entry name" value="TPR-like_helical_dom_sf"/>
</dbReference>
<evidence type="ECO:0000313" key="3">
    <source>
        <dbReference type="EMBL" id="RDX56275.1"/>
    </source>
</evidence>
<dbReference type="SUPFAM" id="SSF48452">
    <property type="entry name" value="TPR-like"/>
    <property type="match status" value="1"/>
</dbReference>
<dbReference type="Gene3D" id="1.25.40.10">
    <property type="entry name" value="Tetratricopeptide repeat domain"/>
    <property type="match status" value="1"/>
</dbReference>
<dbReference type="EMBL" id="KZ857381">
    <property type="protein sequence ID" value="RDX56275.1"/>
    <property type="molecule type" value="Genomic_DNA"/>
</dbReference>
<dbReference type="OrthoDB" id="2423701at2759"/>
<dbReference type="Proteomes" id="UP000256964">
    <property type="component" value="Unassembled WGS sequence"/>
</dbReference>
<sequence>MEVGPSSPLYPARYLDAATDATKATELDATYAKAWSRLASARAGLNSPILAAEAWKRAVATLPVENLTATDVKQRDQYRQELAKAEAKLSDLKANPRKADGLLPLTSQDQTPWKRAAACIPDLTARQVRNSSAWIINAAYIQWQRALELLNGGQEVYTSQGPGFVGKLGAIEQLTNALLTDHRVFHITDTRFFEMYNKQMLAESETRRAWLGSGCRGIIEEVPRRLEHEGWDSVRPALSITVRGWIMRAFMEDKIKNSVKFALELYTSALELLEWGVNTFADVDPEQRGAVFEPTFIRSIKSLRLDSLMRVYLENPGPSSKHLLEEMLAGADELLEGIGAMPDAPTLQDVWFILAFYSYPAGQAHAIRGFCYQHIGTLLQDAEGLTQEVRDLYKKGSSEYAETQKYYPPDDQYSIWYVHRAFRLLCDASAPLGQLLPHLHRIRDTMPVEGNIWEFVVDANHCKELQEDLDLLPGLEAALQNGLLKEDTVLGPGGFMDDNI</sequence>
<dbReference type="PANTHER" id="PTHR45831:SF2">
    <property type="entry name" value="LD24721P"/>
    <property type="match status" value="1"/>
</dbReference>
<name>A0A371DUT7_9APHY</name>
<keyword evidence="2" id="KW-0802">TPR repeat</keyword>
<reference evidence="3 4" key="1">
    <citation type="journal article" date="2018" name="Biotechnol. Biofuels">
        <title>Integrative visual omics of the white-rot fungus Polyporus brumalis exposes the biotechnological potential of its oxidative enzymes for delignifying raw plant biomass.</title>
        <authorList>
            <person name="Miyauchi S."/>
            <person name="Rancon A."/>
            <person name="Drula E."/>
            <person name="Hage H."/>
            <person name="Chaduli D."/>
            <person name="Favel A."/>
            <person name="Grisel S."/>
            <person name="Henrissat B."/>
            <person name="Herpoel-Gimbert I."/>
            <person name="Ruiz-Duenas F.J."/>
            <person name="Chevret D."/>
            <person name="Hainaut M."/>
            <person name="Lin J."/>
            <person name="Wang M."/>
            <person name="Pangilinan J."/>
            <person name="Lipzen A."/>
            <person name="Lesage-Meessen L."/>
            <person name="Navarro D."/>
            <person name="Riley R."/>
            <person name="Grigoriev I.V."/>
            <person name="Zhou S."/>
            <person name="Raouche S."/>
            <person name="Rosso M.N."/>
        </authorList>
    </citation>
    <scope>NUCLEOTIDE SEQUENCE [LARGE SCALE GENOMIC DNA]</scope>
    <source>
        <strain evidence="3 4">BRFM 1820</strain>
    </source>
</reference>
<dbReference type="GO" id="GO:0006620">
    <property type="term" value="P:post-translational protein targeting to endoplasmic reticulum membrane"/>
    <property type="evidence" value="ECO:0007669"/>
    <property type="project" value="TreeGrafter"/>
</dbReference>
<accession>A0A371DUT7</accession>
<evidence type="ECO:0000313" key="4">
    <source>
        <dbReference type="Proteomes" id="UP000256964"/>
    </source>
</evidence>
<dbReference type="AlphaFoldDB" id="A0A371DUT7"/>
<organism evidence="3 4">
    <name type="scientific">Lentinus brumalis</name>
    <dbReference type="NCBI Taxonomy" id="2498619"/>
    <lineage>
        <taxon>Eukaryota</taxon>
        <taxon>Fungi</taxon>
        <taxon>Dikarya</taxon>
        <taxon>Basidiomycota</taxon>
        <taxon>Agaricomycotina</taxon>
        <taxon>Agaricomycetes</taxon>
        <taxon>Polyporales</taxon>
        <taxon>Polyporaceae</taxon>
        <taxon>Lentinus</taxon>
    </lineage>
</organism>